<gene>
    <name evidence="1" type="ORF">SAMEA4873649_01964</name>
</gene>
<dbReference type="RefSeq" id="WP_135726327.1">
    <property type="nucleotide sequence ID" value="NZ_CAAGTQ010000025.1"/>
</dbReference>
<dbReference type="EMBL" id="CAAHCQ010000003">
    <property type="protein sequence ID" value="VGL57030.1"/>
    <property type="molecule type" value="Genomic_DNA"/>
</dbReference>
<proteinExistence type="predicted"/>
<protein>
    <submittedName>
        <fullName evidence="1">Uncharacterized protein</fullName>
    </submittedName>
</protein>
<organism evidence="1">
    <name type="scientific">Klebsiella pneumoniae</name>
    <dbReference type="NCBI Taxonomy" id="573"/>
    <lineage>
        <taxon>Bacteria</taxon>
        <taxon>Pseudomonadati</taxon>
        <taxon>Pseudomonadota</taxon>
        <taxon>Gammaproteobacteria</taxon>
        <taxon>Enterobacterales</taxon>
        <taxon>Enterobacteriaceae</taxon>
        <taxon>Klebsiella/Raoultella group</taxon>
        <taxon>Klebsiella</taxon>
        <taxon>Klebsiella pneumoniae complex</taxon>
    </lineage>
</organism>
<accession>A0A486NIS1</accession>
<reference evidence="1" key="1">
    <citation type="submission" date="2019-03" db="EMBL/GenBank/DDBJ databases">
        <authorList>
            <consortium name="Pathogen Informatics"/>
        </authorList>
    </citation>
    <scope>NUCLEOTIDE SEQUENCE</scope>
    <source>
        <strain evidence="1">5012STDY7626447</strain>
    </source>
</reference>
<dbReference type="AlphaFoldDB" id="A0A486NIS1"/>
<sequence>MRGIKFGLSDTSIQDSTDRVILPVMDGLAMAAFSTPGGTGKNYSQNRDGALKEHGTVTQNAYSKSFSSTADYIDTGLIDNSDFTALIVSRPEEIISPYVFQPIFGNWNRTTVESGKGVGLGSGIVAGSGGKVTLLASSVPEADAGNANATTGKRENRDVFGLGHNGSWRFMAVRITKDESFFKDFTKNVESPSTAMTTGCVKDNRLTTPLLISGGYLESSALATTMPGPENALLIFYRRGLSGDEMESMYEWAKKYCSRRNITI</sequence>
<name>A0A486NIS1_KLEPN</name>
<evidence type="ECO:0000313" key="1">
    <source>
        <dbReference type="EMBL" id="VGL57030.1"/>
    </source>
</evidence>